<comment type="caution">
    <text evidence="2">The sequence shown here is derived from an EMBL/GenBank/DDBJ whole genome shotgun (WGS) entry which is preliminary data.</text>
</comment>
<dbReference type="EMBL" id="JAPEVG010000924">
    <property type="protein sequence ID" value="KAJ8454634.1"/>
    <property type="molecule type" value="Genomic_DNA"/>
</dbReference>
<keyword evidence="3" id="KW-1185">Reference proteome</keyword>
<reference evidence="2" key="1">
    <citation type="submission" date="2022-11" db="EMBL/GenBank/DDBJ databases">
        <title>Genome Sequence of Cubamyces cubensis.</title>
        <authorList>
            <person name="Buettner E."/>
        </authorList>
    </citation>
    <scope>NUCLEOTIDE SEQUENCE</scope>
    <source>
        <strain evidence="2">MPL-01</strain>
    </source>
</reference>
<sequence length="124" mass="13523">MQHNGPNLPPKPEWTRRSTVPQPAKTASPAPAAAPEAAMGGLVIPTYQPKPSVTAEIEAEIARVHAHRMHLEAEYIQTAAAARRALHELDMSTLDLKMAEARRVIADRQLEKAQIGMLGIDYIA</sequence>
<gene>
    <name evidence="2" type="ORF">ONZ51_g12917</name>
</gene>
<feature type="compositionally biased region" description="Low complexity" evidence="1">
    <location>
        <begin position="21"/>
        <end position="35"/>
    </location>
</feature>
<evidence type="ECO:0000256" key="1">
    <source>
        <dbReference type="SAM" id="MobiDB-lite"/>
    </source>
</evidence>
<proteinExistence type="predicted"/>
<feature type="region of interest" description="Disordered" evidence="1">
    <location>
        <begin position="1"/>
        <end position="35"/>
    </location>
</feature>
<evidence type="ECO:0000313" key="3">
    <source>
        <dbReference type="Proteomes" id="UP001215151"/>
    </source>
</evidence>
<organism evidence="2 3">
    <name type="scientific">Trametes cubensis</name>
    <dbReference type="NCBI Taxonomy" id="1111947"/>
    <lineage>
        <taxon>Eukaryota</taxon>
        <taxon>Fungi</taxon>
        <taxon>Dikarya</taxon>
        <taxon>Basidiomycota</taxon>
        <taxon>Agaricomycotina</taxon>
        <taxon>Agaricomycetes</taxon>
        <taxon>Polyporales</taxon>
        <taxon>Polyporaceae</taxon>
        <taxon>Trametes</taxon>
    </lineage>
</organism>
<dbReference type="AlphaFoldDB" id="A0AAD7X6F6"/>
<accession>A0AAD7X6F6</accession>
<protein>
    <submittedName>
        <fullName evidence="2">Uncharacterized protein</fullName>
    </submittedName>
</protein>
<evidence type="ECO:0000313" key="2">
    <source>
        <dbReference type="EMBL" id="KAJ8454634.1"/>
    </source>
</evidence>
<dbReference type="Proteomes" id="UP001215151">
    <property type="component" value="Unassembled WGS sequence"/>
</dbReference>
<name>A0AAD7X6F6_9APHY</name>